<sequence>SIFSLYYAPTAAGPATLDPTTASLLAAASNPSLVAATNAAYYAQAVMAAARNNAAAAAAVGQSAALNPGASLTDPYLGAALAPLAGYPATAALYRTINRFTPY</sequence>
<dbReference type="WBParaSite" id="nRc.2.0.1.t36591-RA">
    <property type="protein sequence ID" value="nRc.2.0.1.t36591-RA"/>
    <property type="gene ID" value="nRc.2.0.1.g36591"/>
</dbReference>
<protein>
    <submittedName>
        <fullName evidence="2">Uncharacterized protein</fullName>
    </submittedName>
</protein>
<proteinExistence type="predicted"/>
<organism evidence="1 2">
    <name type="scientific">Romanomermis culicivorax</name>
    <name type="common">Nematode worm</name>
    <dbReference type="NCBI Taxonomy" id="13658"/>
    <lineage>
        <taxon>Eukaryota</taxon>
        <taxon>Metazoa</taxon>
        <taxon>Ecdysozoa</taxon>
        <taxon>Nematoda</taxon>
        <taxon>Enoplea</taxon>
        <taxon>Dorylaimia</taxon>
        <taxon>Mermithida</taxon>
        <taxon>Mermithoidea</taxon>
        <taxon>Mermithidae</taxon>
        <taxon>Romanomermis</taxon>
    </lineage>
</organism>
<evidence type="ECO:0000313" key="2">
    <source>
        <dbReference type="WBParaSite" id="nRc.2.0.1.t36591-RA"/>
    </source>
</evidence>
<dbReference type="Proteomes" id="UP000887565">
    <property type="component" value="Unplaced"/>
</dbReference>
<accession>A0A915KEZ0</accession>
<reference evidence="2" key="1">
    <citation type="submission" date="2022-11" db="UniProtKB">
        <authorList>
            <consortium name="WormBaseParasite"/>
        </authorList>
    </citation>
    <scope>IDENTIFICATION</scope>
</reference>
<keyword evidence="1" id="KW-1185">Reference proteome</keyword>
<dbReference type="AlphaFoldDB" id="A0A915KEZ0"/>
<evidence type="ECO:0000313" key="1">
    <source>
        <dbReference type="Proteomes" id="UP000887565"/>
    </source>
</evidence>
<name>A0A915KEZ0_ROMCU</name>